<dbReference type="EMBL" id="CM003379">
    <property type="protein sequence ID" value="KOM52180.1"/>
    <property type="molecule type" value="Genomic_DNA"/>
</dbReference>
<dbReference type="AlphaFoldDB" id="A0A0L9VAT7"/>
<accession>A0A0L9VAT7</accession>
<name>A0A0L9VAT7_PHAAN</name>
<proteinExistence type="predicted"/>
<dbReference type="Proteomes" id="UP000053144">
    <property type="component" value="Chromosome 9"/>
</dbReference>
<gene>
    <name evidence="2" type="ORF">LR48_Vigan09g083900</name>
</gene>
<evidence type="ECO:0000256" key="1">
    <source>
        <dbReference type="SAM" id="MobiDB-lite"/>
    </source>
</evidence>
<protein>
    <submittedName>
        <fullName evidence="2">Uncharacterized protein</fullName>
    </submittedName>
</protein>
<evidence type="ECO:0000313" key="2">
    <source>
        <dbReference type="EMBL" id="KOM52180.1"/>
    </source>
</evidence>
<sequence>MSIEIVKEALDGHHNARVNENLHRQFMADIVAENEALRAIIVDQEVSIAKLEKVVEKFTPFKKSKSEKDDDISADDVGNSNSKQDYMVRRAVVGVAGGVVVLGCACKGCATGRVVIRGH</sequence>
<feature type="region of interest" description="Disordered" evidence="1">
    <location>
        <begin position="61"/>
        <end position="81"/>
    </location>
</feature>
<dbReference type="Gramene" id="KOM52180">
    <property type="protein sequence ID" value="KOM52180"/>
    <property type="gene ID" value="LR48_Vigan09g083900"/>
</dbReference>
<evidence type="ECO:0000313" key="3">
    <source>
        <dbReference type="Proteomes" id="UP000053144"/>
    </source>
</evidence>
<organism evidence="2 3">
    <name type="scientific">Phaseolus angularis</name>
    <name type="common">Azuki bean</name>
    <name type="synonym">Vigna angularis</name>
    <dbReference type="NCBI Taxonomy" id="3914"/>
    <lineage>
        <taxon>Eukaryota</taxon>
        <taxon>Viridiplantae</taxon>
        <taxon>Streptophyta</taxon>
        <taxon>Embryophyta</taxon>
        <taxon>Tracheophyta</taxon>
        <taxon>Spermatophyta</taxon>
        <taxon>Magnoliopsida</taxon>
        <taxon>eudicotyledons</taxon>
        <taxon>Gunneridae</taxon>
        <taxon>Pentapetalae</taxon>
        <taxon>rosids</taxon>
        <taxon>fabids</taxon>
        <taxon>Fabales</taxon>
        <taxon>Fabaceae</taxon>
        <taxon>Papilionoideae</taxon>
        <taxon>50 kb inversion clade</taxon>
        <taxon>NPAAA clade</taxon>
        <taxon>indigoferoid/millettioid clade</taxon>
        <taxon>Phaseoleae</taxon>
        <taxon>Vigna</taxon>
    </lineage>
</organism>
<reference evidence="3" key="1">
    <citation type="journal article" date="2015" name="Proc. Natl. Acad. Sci. U.S.A.">
        <title>Genome sequencing of adzuki bean (Vigna angularis) provides insight into high starch and low fat accumulation and domestication.</title>
        <authorList>
            <person name="Yang K."/>
            <person name="Tian Z."/>
            <person name="Chen C."/>
            <person name="Luo L."/>
            <person name="Zhao B."/>
            <person name="Wang Z."/>
            <person name="Yu L."/>
            <person name="Li Y."/>
            <person name="Sun Y."/>
            <person name="Li W."/>
            <person name="Chen Y."/>
            <person name="Li Y."/>
            <person name="Zhang Y."/>
            <person name="Ai D."/>
            <person name="Zhao J."/>
            <person name="Shang C."/>
            <person name="Ma Y."/>
            <person name="Wu B."/>
            <person name="Wang M."/>
            <person name="Gao L."/>
            <person name="Sun D."/>
            <person name="Zhang P."/>
            <person name="Guo F."/>
            <person name="Wang W."/>
            <person name="Li Y."/>
            <person name="Wang J."/>
            <person name="Varshney R.K."/>
            <person name="Wang J."/>
            <person name="Ling H.Q."/>
            <person name="Wan P."/>
        </authorList>
    </citation>
    <scope>NUCLEOTIDE SEQUENCE</scope>
    <source>
        <strain evidence="3">cv. Jingnong 6</strain>
    </source>
</reference>